<protein>
    <submittedName>
        <fullName evidence="1">Uncharacterized protein</fullName>
    </submittedName>
</protein>
<keyword evidence="2" id="KW-1185">Reference proteome</keyword>
<reference evidence="1 2" key="1">
    <citation type="journal article" date="2021" name="Microorganisms">
        <title>The Ever-Expanding Pseudomonas Genus: Description of 43 New Species and Partition of the Pseudomonas putida Group.</title>
        <authorList>
            <person name="Girard L."/>
            <person name="Lood C."/>
            <person name="Hofte M."/>
            <person name="Vandamme P."/>
            <person name="Rokni-Zadeh H."/>
            <person name="van Noort V."/>
            <person name="Lavigne R."/>
            <person name="De Mot R."/>
        </authorList>
    </citation>
    <scope>NUCLEOTIDE SEQUENCE [LARGE SCALE GENOMIC DNA]</scope>
    <source>
        <strain evidence="1 2">COW77</strain>
    </source>
</reference>
<dbReference type="RefSeq" id="WP_217867244.1">
    <property type="nucleotide sequence ID" value="NZ_CP077077.1"/>
</dbReference>
<proteinExistence type="predicted"/>
<dbReference type="Proteomes" id="UP000824010">
    <property type="component" value="Chromosome"/>
</dbReference>
<gene>
    <name evidence="1" type="ORF">KSS90_21885</name>
</gene>
<accession>A0ABX8NIF7</accession>
<organism evidence="1 2">
    <name type="scientific">Pseudomonas maumuensis</name>
    <dbReference type="NCBI Taxonomy" id="2842354"/>
    <lineage>
        <taxon>Bacteria</taxon>
        <taxon>Pseudomonadati</taxon>
        <taxon>Pseudomonadota</taxon>
        <taxon>Gammaproteobacteria</taxon>
        <taxon>Pseudomonadales</taxon>
        <taxon>Pseudomonadaceae</taxon>
        <taxon>Pseudomonas</taxon>
    </lineage>
</organism>
<evidence type="ECO:0000313" key="1">
    <source>
        <dbReference type="EMBL" id="QXH55952.1"/>
    </source>
</evidence>
<dbReference type="EMBL" id="CP077077">
    <property type="protein sequence ID" value="QXH55952.1"/>
    <property type="molecule type" value="Genomic_DNA"/>
</dbReference>
<name>A0ABX8NIF7_9PSED</name>
<evidence type="ECO:0000313" key="2">
    <source>
        <dbReference type="Proteomes" id="UP000824010"/>
    </source>
</evidence>
<sequence>MVTTPSPIFKMKPAALVEHPTGGIVFGVIPPISAMSLNLAEGRVYVKVGQHHQGKGVRASGHGLLHIWHGKKAFLRKRGIKSPDQLAAFIASLMARGTEIYHDASHPLAAKKRITLLRTVDGTLALEPREGDRVLGFHYSVVTWTPQPTPRETKVGEIMIDWAKEKATLVGSPSDVNEAVVAAIL</sequence>